<dbReference type="Gene3D" id="1.10.8.60">
    <property type="match status" value="1"/>
</dbReference>
<protein>
    <recommendedName>
        <fullName evidence="5">Sigma-54 factor interaction domain-containing protein</fullName>
    </recommendedName>
</protein>
<keyword evidence="7" id="KW-1185">Reference proteome</keyword>
<dbReference type="InterPro" id="IPR024096">
    <property type="entry name" value="NO_sig/Golgi_transp_ligand-bd"/>
</dbReference>
<dbReference type="Gene3D" id="3.40.50.300">
    <property type="entry name" value="P-loop containing nucleotide triphosphate hydrolases"/>
    <property type="match status" value="1"/>
</dbReference>
<dbReference type="Pfam" id="PF02954">
    <property type="entry name" value="HTH_8"/>
    <property type="match status" value="1"/>
</dbReference>
<dbReference type="Gene3D" id="3.30.1380.20">
    <property type="entry name" value="Trafficking protein particle complex subunit 3"/>
    <property type="match status" value="1"/>
</dbReference>
<dbReference type="InterPro" id="IPR027417">
    <property type="entry name" value="P-loop_NTPase"/>
</dbReference>
<dbReference type="InterPro" id="IPR002078">
    <property type="entry name" value="Sigma_54_int"/>
</dbReference>
<evidence type="ECO:0000256" key="3">
    <source>
        <dbReference type="ARBA" id="ARBA00023012"/>
    </source>
</evidence>
<dbReference type="PROSITE" id="PS50045">
    <property type="entry name" value="SIGMA54_INTERACT_4"/>
    <property type="match status" value="1"/>
</dbReference>
<dbReference type="Pfam" id="PF02830">
    <property type="entry name" value="V4R"/>
    <property type="match status" value="1"/>
</dbReference>
<comment type="caution">
    <text evidence="6">The sequence shown here is derived from an EMBL/GenBank/DDBJ whole genome shotgun (WGS) entry which is preliminary data.</text>
</comment>
<dbReference type="GO" id="GO:0006355">
    <property type="term" value="P:regulation of DNA-templated transcription"/>
    <property type="evidence" value="ECO:0007669"/>
    <property type="project" value="InterPro"/>
</dbReference>
<dbReference type="GO" id="GO:0043565">
    <property type="term" value="F:sequence-specific DNA binding"/>
    <property type="evidence" value="ECO:0007669"/>
    <property type="project" value="InterPro"/>
</dbReference>
<dbReference type="AlphaFoldDB" id="A0A073JBU9"/>
<keyword evidence="4" id="KW-0732">Signal</keyword>
<dbReference type="InterPro" id="IPR004096">
    <property type="entry name" value="V4R"/>
</dbReference>
<evidence type="ECO:0000256" key="4">
    <source>
        <dbReference type="SAM" id="SignalP"/>
    </source>
</evidence>
<dbReference type="SUPFAM" id="SSF111126">
    <property type="entry name" value="Ligand-binding domain in the NO signalling and Golgi transport"/>
    <property type="match status" value="1"/>
</dbReference>
<sequence>MLRRGAGRWGVWVLNCWQFVMAVAADLTGAGKCAALQHYYLVTSSSSNDQDRHMKTNPDESALLTRGGRPTLRDLLDHLEFSPTRGSITLNGARMLMSRATFGSDLRDQLVRRYSEHEAMVLMLRLGYLSGREDAEFILQSWPELDPGDAFTAGTRLHMVTGTVRVETISNDFDFDTDRFSGDFLWHDSVEASEYHRRHGRALQPVCWMQTGYAAGYASPFFRKLVLFKETSCSAMSHKACRVVGKTVDQWGRDDPFVQLFLNEVLPTGGDHVANARINRRSGKGADAPDLDDLIIAPVRARLDLVLQGRVPALITGPAGAGRRAAARWLHKCRFRHGNFTITHAGSPEVGERLAALRKSGGQPYASDAFLAISGIENLSTDRQWALLDLITGQGGQQPMIVAISDMAADRLVAEAGLLPELAYALQVMPITLPPLKDRSADLGPLSRAILASAPSLRDAPKAQLTDAACDRIARLDLPGNLPHLRGLLQRAALLAADPKCIDAADIDAALALDPPRSAPSQHSDIWDALAPGFENGSLTLDGLNATLMQKAMAQTENNVAAAARLLGLTRPQLAYRLGQSERE</sequence>
<dbReference type="InterPro" id="IPR010523">
    <property type="entry name" value="XylR_N"/>
</dbReference>
<gene>
    <name evidence="6" type="ORF">SUH3_22060</name>
</gene>
<dbReference type="Pfam" id="PF14532">
    <property type="entry name" value="Sigma54_activ_2"/>
    <property type="match status" value="1"/>
</dbReference>
<dbReference type="GO" id="GO:0005524">
    <property type="term" value="F:ATP binding"/>
    <property type="evidence" value="ECO:0007669"/>
    <property type="project" value="UniProtKB-KW"/>
</dbReference>
<dbReference type="EMBL" id="JAMD01000007">
    <property type="protein sequence ID" value="KEJ95212.1"/>
    <property type="molecule type" value="Genomic_DNA"/>
</dbReference>
<evidence type="ECO:0000313" key="7">
    <source>
        <dbReference type="Proteomes" id="UP000027746"/>
    </source>
</evidence>
<name>A0A073JBU9_9RHOB</name>
<reference evidence="6 7" key="1">
    <citation type="submission" date="2014-01" db="EMBL/GenBank/DDBJ databases">
        <title>Sulfitobacter sp. H3 (MCCC 1A00686) Genome Sequencing.</title>
        <authorList>
            <person name="Lai Q."/>
            <person name="Hong Z."/>
        </authorList>
    </citation>
    <scope>NUCLEOTIDE SEQUENCE [LARGE SCALE GENOMIC DNA]</scope>
    <source>
        <strain evidence="6 7">H3</strain>
    </source>
</reference>
<evidence type="ECO:0000259" key="5">
    <source>
        <dbReference type="PROSITE" id="PS50045"/>
    </source>
</evidence>
<feature type="signal peptide" evidence="4">
    <location>
        <begin position="1"/>
        <end position="24"/>
    </location>
</feature>
<accession>A0A073JBU9</accession>
<dbReference type="SUPFAM" id="SSF52540">
    <property type="entry name" value="P-loop containing nucleoside triphosphate hydrolases"/>
    <property type="match status" value="1"/>
</dbReference>
<dbReference type="Pfam" id="PF06505">
    <property type="entry name" value="XylR_N"/>
    <property type="match status" value="1"/>
</dbReference>
<keyword evidence="2" id="KW-0067">ATP-binding</keyword>
<dbReference type="SMART" id="SM00989">
    <property type="entry name" value="V4R"/>
    <property type="match status" value="1"/>
</dbReference>
<dbReference type="Gene3D" id="1.10.10.60">
    <property type="entry name" value="Homeodomain-like"/>
    <property type="match status" value="1"/>
</dbReference>
<evidence type="ECO:0000256" key="1">
    <source>
        <dbReference type="ARBA" id="ARBA00022741"/>
    </source>
</evidence>
<dbReference type="PANTHER" id="PTHR32071">
    <property type="entry name" value="TRANSCRIPTIONAL REGULATORY PROTEIN"/>
    <property type="match status" value="1"/>
</dbReference>
<organism evidence="6 7">
    <name type="scientific">Pseudosulfitobacter pseudonitzschiae</name>
    <dbReference type="NCBI Taxonomy" id="1402135"/>
    <lineage>
        <taxon>Bacteria</taxon>
        <taxon>Pseudomonadati</taxon>
        <taxon>Pseudomonadota</taxon>
        <taxon>Alphaproteobacteria</taxon>
        <taxon>Rhodobacterales</taxon>
        <taxon>Roseobacteraceae</taxon>
        <taxon>Pseudosulfitobacter</taxon>
    </lineage>
</organism>
<evidence type="ECO:0000256" key="2">
    <source>
        <dbReference type="ARBA" id="ARBA00022840"/>
    </source>
</evidence>
<feature type="chain" id="PRO_5001690432" description="Sigma-54 factor interaction domain-containing protein" evidence="4">
    <location>
        <begin position="25"/>
        <end position="584"/>
    </location>
</feature>
<feature type="domain" description="Sigma-54 factor interaction" evidence="5">
    <location>
        <begin position="299"/>
        <end position="494"/>
    </location>
</feature>
<dbReference type="InterPro" id="IPR002197">
    <property type="entry name" value="HTH_Fis"/>
</dbReference>
<dbReference type="GO" id="GO:0000160">
    <property type="term" value="P:phosphorelay signal transduction system"/>
    <property type="evidence" value="ECO:0007669"/>
    <property type="project" value="UniProtKB-KW"/>
</dbReference>
<dbReference type="PRINTS" id="PR01590">
    <property type="entry name" value="HTHFIS"/>
</dbReference>
<dbReference type="InterPro" id="IPR009057">
    <property type="entry name" value="Homeodomain-like_sf"/>
</dbReference>
<proteinExistence type="predicted"/>
<dbReference type="SUPFAM" id="SSF46689">
    <property type="entry name" value="Homeodomain-like"/>
    <property type="match status" value="1"/>
</dbReference>
<keyword evidence="3" id="KW-0902">Two-component regulatory system</keyword>
<keyword evidence="1" id="KW-0547">Nucleotide-binding</keyword>
<evidence type="ECO:0000313" key="6">
    <source>
        <dbReference type="EMBL" id="KEJ95212.1"/>
    </source>
</evidence>
<dbReference type="Proteomes" id="UP000027746">
    <property type="component" value="Unassembled WGS sequence"/>
</dbReference>